<keyword evidence="2" id="KW-1185">Reference proteome</keyword>
<dbReference type="KEGG" id="mhi:Mhar_0670"/>
<dbReference type="HOGENOM" id="CLU_209156_0_0_2"/>
<dbReference type="PATRIC" id="fig|1110509.7.peg.746"/>
<dbReference type="AlphaFoldDB" id="G7WK55"/>
<proteinExistence type="predicted"/>
<dbReference type="GeneID" id="58788846"/>
<dbReference type="OrthoDB" id="146095at2157"/>
<name>G7WK55_METH6</name>
<protein>
    <submittedName>
        <fullName evidence="1">Uncharacterized protein</fullName>
    </submittedName>
</protein>
<dbReference type="EMBL" id="CP003117">
    <property type="protein sequence ID" value="AET64048.1"/>
    <property type="molecule type" value="Genomic_DNA"/>
</dbReference>
<accession>G7WK55</accession>
<organism evidence="1 2">
    <name type="scientific">Methanothrix harundinacea (strain 6Ac)</name>
    <name type="common">Methanosaeta harundinacea</name>
    <dbReference type="NCBI Taxonomy" id="1110509"/>
    <lineage>
        <taxon>Archaea</taxon>
        <taxon>Methanobacteriati</taxon>
        <taxon>Methanobacteriota</taxon>
        <taxon>Stenosarchaea group</taxon>
        <taxon>Methanomicrobia</taxon>
        <taxon>Methanotrichales</taxon>
        <taxon>Methanotrichaceae</taxon>
        <taxon>Methanothrix</taxon>
    </lineage>
</organism>
<gene>
    <name evidence="1" type="ordered locus">Mhar_0670</name>
</gene>
<dbReference type="RefSeq" id="WP_014586233.1">
    <property type="nucleotide sequence ID" value="NC_017527.1"/>
</dbReference>
<evidence type="ECO:0000313" key="1">
    <source>
        <dbReference type="EMBL" id="AET64048.1"/>
    </source>
</evidence>
<sequence>MAASCESCPIRRRAEKRPNSLIARIWRWHTGWCPGWKAYQKSLAEEPRAD</sequence>
<reference evidence="1 2" key="1">
    <citation type="journal article" date="2012" name="PLoS ONE">
        <title>The genome characteristics and predicted function of methyl-group oxidation pathway in the obligate aceticlastic methanogens, Methanosaeta spp.</title>
        <authorList>
            <person name="Zhu J."/>
            <person name="Zheng H."/>
            <person name="Ai G."/>
            <person name="Zhang G."/>
            <person name="Liu D."/>
            <person name="Liu X."/>
            <person name="Dong X."/>
        </authorList>
    </citation>
    <scope>NUCLEOTIDE SEQUENCE [LARGE SCALE GENOMIC DNA]</scope>
    <source>
        <strain evidence="1 2">6Ac</strain>
    </source>
</reference>
<dbReference type="STRING" id="1110509.Mhar_0670"/>
<evidence type="ECO:0000313" key="2">
    <source>
        <dbReference type="Proteomes" id="UP000005877"/>
    </source>
</evidence>
<dbReference type="Proteomes" id="UP000005877">
    <property type="component" value="Chromosome"/>
</dbReference>